<proteinExistence type="inferred from homology"/>
<dbReference type="InterPro" id="IPR027417">
    <property type="entry name" value="P-loop_NTPase"/>
</dbReference>
<dbReference type="Gene3D" id="3.40.50.300">
    <property type="entry name" value="P-loop containing nucleotide triphosphate hydrolases"/>
    <property type="match status" value="1"/>
</dbReference>
<gene>
    <name evidence="9" type="ORF">J437_LFUL006399</name>
</gene>
<evidence type="ECO:0000256" key="2">
    <source>
        <dbReference type="ARBA" id="ARBA00012961"/>
    </source>
</evidence>
<comment type="similarity">
    <text evidence="1">Belongs to the guanylate kinase family.</text>
</comment>
<feature type="region of interest" description="Disordered" evidence="7">
    <location>
        <begin position="1"/>
        <end position="24"/>
    </location>
</feature>
<evidence type="ECO:0000256" key="3">
    <source>
        <dbReference type="ARBA" id="ARBA00022679"/>
    </source>
</evidence>
<dbReference type="SUPFAM" id="SSF52540">
    <property type="entry name" value="P-loop containing nucleoside triphosphate hydrolases"/>
    <property type="match status" value="1"/>
</dbReference>
<keyword evidence="4" id="KW-0547">Nucleotide-binding</keyword>
<protein>
    <recommendedName>
        <fullName evidence="2">guanylate kinase</fullName>
        <ecNumber evidence="2">2.7.4.8</ecNumber>
    </recommendedName>
</protein>
<dbReference type="OrthoDB" id="6334211at2759"/>
<evidence type="ECO:0000256" key="7">
    <source>
        <dbReference type="SAM" id="MobiDB-lite"/>
    </source>
</evidence>
<dbReference type="PANTHER" id="PTHR23117:SF13">
    <property type="entry name" value="GUANYLATE KINASE"/>
    <property type="match status" value="1"/>
</dbReference>
<evidence type="ECO:0000313" key="9">
    <source>
        <dbReference type="EMBL" id="KAG8226092.1"/>
    </source>
</evidence>
<dbReference type="PROSITE" id="PS00856">
    <property type="entry name" value="GUANYLATE_KINASE_1"/>
    <property type="match status" value="1"/>
</dbReference>
<dbReference type="InterPro" id="IPR008145">
    <property type="entry name" value="GK/Ca_channel_bsu"/>
</dbReference>
<keyword evidence="3" id="KW-0808">Transferase</keyword>
<dbReference type="Pfam" id="PF00625">
    <property type="entry name" value="Guanylate_kin"/>
    <property type="match status" value="1"/>
</dbReference>
<dbReference type="InterPro" id="IPR020590">
    <property type="entry name" value="Guanylate_kinase_CS"/>
</dbReference>
<dbReference type="GO" id="GO:0005524">
    <property type="term" value="F:ATP binding"/>
    <property type="evidence" value="ECO:0007669"/>
    <property type="project" value="UniProtKB-KW"/>
</dbReference>
<accession>A0A8K0K1V3</accession>
<dbReference type="EMBL" id="KZ308266">
    <property type="protein sequence ID" value="KAG8226092.1"/>
    <property type="molecule type" value="Genomic_DNA"/>
</dbReference>
<evidence type="ECO:0000256" key="6">
    <source>
        <dbReference type="ARBA" id="ARBA00022840"/>
    </source>
</evidence>
<dbReference type="InterPro" id="IPR008144">
    <property type="entry name" value="Guanylate_kin-like_dom"/>
</dbReference>
<dbReference type="SMART" id="SM00072">
    <property type="entry name" value="GuKc"/>
    <property type="match status" value="1"/>
</dbReference>
<feature type="domain" description="Guanylate kinase-like" evidence="8">
    <location>
        <begin position="19"/>
        <end position="204"/>
    </location>
</feature>
<evidence type="ECO:0000256" key="1">
    <source>
        <dbReference type="ARBA" id="ARBA00005790"/>
    </source>
</evidence>
<evidence type="ECO:0000259" key="8">
    <source>
        <dbReference type="PROSITE" id="PS50052"/>
    </source>
</evidence>
<keyword evidence="5" id="KW-0418">Kinase</keyword>
<reference evidence="9" key="2">
    <citation type="submission" date="2017-10" db="EMBL/GenBank/DDBJ databases">
        <title>Ladona fulva Genome sequencing and assembly.</title>
        <authorList>
            <person name="Murali S."/>
            <person name="Richards S."/>
            <person name="Bandaranaike D."/>
            <person name="Bellair M."/>
            <person name="Blankenburg K."/>
            <person name="Chao H."/>
            <person name="Dinh H."/>
            <person name="Doddapaneni H."/>
            <person name="Dugan-Rocha S."/>
            <person name="Elkadiri S."/>
            <person name="Gnanaolivu R."/>
            <person name="Hernandez B."/>
            <person name="Skinner E."/>
            <person name="Javaid M."/>
            <person name="Lee S."/>
            <person name="Li M."/>
            <person name="Ming W."/>
            <person name="Munidasa M."/>
            <person name="Muniz J."/>
            <person name="Nguyen L."/>
            <person name="Hughes D."/>
            <person name="Osuji N."/>
            <person name="Pu L.-L."/>
            <person name="Puazo M."/>
            <person name="Qu C."/>
            <person name="Quiroz J."/>
            <person name="Raj R."/>
            <person name="Weissenberger G."/>
            <person name="Xin Y."/>
            <person name="Zou X."/>
            <person name="Han Y."/>
            <person name="Worley K."/>
            <person name="Muzny D."/>
            <person name="Gibbs R."/>
        </authorList>
    </citation>
    <scope>NUCLEOTIDE SEQUENCE</scope>
    <source>
        <strain evidence="9">Sampled in the wild</strain>
    </source>
</reference>
<dbReference type="AlphaFoldDB" id="A0A8K0K1V3"/>
<evidence type="ECO:0000313" key="10">
    <source>
        <dbReference type="Proteomes" id="UP000792457"/>
    </source>
</evidence>
<dbReference type="NCBIfam" id="TIGR03263">
    <property type="entry name" value="guanyl_kin"/>
    <property type="match status" value="1"/>
</dbReference>
<sequence length="223" mass="24890">MSSFGDSAEASQFDPGKGPRPLILCGPSGSGKSTLLRRLLAEFDSAFGFSVSHTTRKPREGEIDGREYHFVKDPEEMKAAIARGEFLESAVFSGNMYGTSKSAVDAVRNMGKICVLDIDVQGVQQVRQQDLQPPPLLVFIRPPSLEVLEERLRSRATETEESLARRLETARVELEYGERPGNFDLVLINDVIDKAYEELRAFILPEIQKLKNENADAMKDTRN</sequence>
<dbReference type="PROSITE" id="PS50052">
    <property type="entry name" value="GUANYLATE_KINASE_2"/>
    <property type="match status" value="1"/>
</dbReference>
<evidence type="ECO:0000256" key="4">
    <source>
        <dbReference type="ARBA" id="ARBA00022741"/>
    </source>
</evidence>
<name>A0A8K0K1V3_LADFU</name>
<evidence type="ECO:0000256" key="5">
    <source>
        <dbReference type="ARBA" id="ARBA00022777"/>
    </source>
</evidence>
<dbReference type="InterPro" id="IPR017665">
    <property type="entry name" value="Guanylate_kinase"/>
</dbReference>
<dbReference type="GO" id="GO:0005829">
    <property type="term" value="C:cytosol"/>
    <property type="evidence" value="ECO:0007669"/>
    <property type="project" value="TreeGrafter"/>
</dbReference>
<reference evidence="9" key="1">
    <citation type="submission" date="2013-04" db="EMBL/GenBank/DDBJ databases">
        <authorList>
            <person name="Qu J."/>
            <person name="Murali S.C."/>
            <person name="Bandaranaike D."/>
            <person name="Bellair M."/>
            <person name="Blankenburg K."/>
            <person name="Chao H."/>
            <person name="Dinh H."/>
            <person name="Doddapaneni H."/>
            <person name="Downs B."/>
            <person name="Dugan-Rocha S."/>
            <person name="Elkadiri S."/>
            <person name="Gnanaolivu R.D."/>
            <person name="Hernandez B."/>
            <person name="Javaid M."/>
            <person name="Jayaseelan J.C."/>
            <person name="Lee S."/>
            <person name="Li M."/>
            <person name="Ming W."/>
            <person name="Munidasa M."/>
            <person name="Muniz J."/>
            <person name="Nguyen L."/>
            <person name="Ongeri F."/>
            <person name="Osuji N."/>
            <person name="Pu L.-L."/>
            <person name="Puazo M."/>
            <person name="Qu C."/>
            <person name="Quiroz J."/>
            <person name="Raj R."/>
            <person name="Weissenberger G."/>
            <person name="Xin Y."/>
            <person name="Zou X."/>
            <person name="Han Y."/>
            <person name="Richards S."/>
            <person name="Worley K."/>
            <person name="Muzny D."/>
            <person name="Gibbs R."/>
        </authorList>
    </citation>
    <scope>NUCLEOTIDE SEQUENCE</scope>
    <source>
        <strain evidence="9">Sampled in the wild</strain>
    </source>
</reference>
<organism evidence="9 10">
    <name type="scientific">Ladona fulva</name>
    <name type="common">Scarce chaser dragonfly</name>
    <name type="synonym">Libellula fulva</name>
    <dbReference type="NCBI Taxonomy" id="123851"/>
    <lineage>
        <taxon>Eukaryota</taxon>
        <taxon>Metazoa</taxon>
        <taxon>Ecdysozoa</taxon>
        <taxon>Arthropoda</taxon>
        <taxon>Hexapoda</taxon>
        <taxon>Insecta</taxon>
        <taxon>Pterygota</taxon>
        <taxon>Palaeoptera</taxon>
        <taxon>Odonata</taxon>
        <taxon>Epiprocta</taxon>
        <taxon>Anisoptera</taxon>
        <taxon>Libelluloidea</taxon>
        <taxon>Libellulidae</taxon>
        <taxon>Ladona</taxon>
    </lineage>
</organism>
<dbReference type="FunFam" id="3.40.50.300:FF:000776">
    <property type="entry name" value="Guanylate kinase 2"/>
    <property type="match status" value="1"/>
</dbReference>
<dbReference type="PANTHER" id="PTHR23117">
    <property type="entry name" value="GUANYLATE KINASE-RELATED"/>
    <property type="match status" value="1"/>
</dbReference>
<keyword evidence="6" id="KW-0067">ATP-binding</keyword>
<dbReference type="EC" id="2.7.4.8" evidence="2"/>
<dbReference type="GO" id="GO:0004385">
    <property type="term" value="F:GMP kinase activity"/>
    <property type="evidence" value="ECO:0007669"/>
    <property type="project" value="UniProtKB-EC"/>
</dbReference>
<dbReference type="Proteomes" id="UP000792457">
    <property type="component" value="Unassembled WGS sequence"/>
</dbReference>
<comment type="caution">
    <text evidence="9">The sequence shown here is derived from an EMBL/GenBank/DDBJ whole genome shotgun (WGS) entry which is preliminary data.</text>
</comment>
<keyword evidence="10" id="KW-1185">Reference proteome</keyword>
<dbReference type="CDD" id="cd00071">
    <property type="entry name" value="GMPK"/>
    <property type="match status" value="1"/>
</dbReference>